<dbReference type="PANTHER" id="PTHR21580">
    <property type="entry name" value="SHIPPO-1-RELATED"/>
    <property type="match status" value="1"/>
</dbReference>
<dbReference type="Gene3D" id="1.10.238.10">
    <property type="entry name" value="EF-hand"/>
    <property type="match status" value="1"/>
</dbReference>
<gene>
    <name evidence="2" type="ORF">Ctob_012949</name>
</gene>
<dbReference type="AlphaFoldDB" id="A0A0M0LNT8"/>
<dbReference type="OrthoDB" id="406368at2759"/>
<sequence>MLGTALPSKAALGNSARQQQQLAKTSSATKAVHLTDGAGPGSYDPVWQIDSVKSPAYSFGRPKDAPPSARQRKQSATTAPFIEAGAVAGAVVGAVAGARLAASLNELDRVKRVLEAKAAEPGPGSHDPKFLKQQNAPAFSFGSARQHGPVSVSTTPGPGRYDPTDIKLTRQPAFKWGGGMDNSPPKFRPSINVPSPGPAASLDWEGLSAKLPTGKDAASSKTRKELWHRSDPNQNGFLSLAEIDEMIGAHLRAVVGTYKFAAPWWHRQLARNGAPPKKPDLRLALAATLRCGDAQAQPSVPTAELVLMSPLELRVERSQFRTLLIALRESIKKALDISEDALVDAVKKALEDEAKPPEPPQLLSPRTQVPLMTSDCL</sequence>
<feature type="compositionally biased region" description="Polar residues" evidence="1">
    <location>
        <begin position="364"/>
        <end position="377"/>
    </location>
</feature>
<feature type="compositionally biased region" description="Polar residues" evidence="1">
    <location>
        <begin position="15"/>
        <end position="29"/>
    </location>
</feature>
<organism evidence="2 3">
    <name type="scientific">Chrysochromulina tobinii</name>
    <dbReference type="NCBI Taxonomy" id="1460289"/>
    <lineage>
        <taxon>Eukaryota</taxon>
        <taxon>Haptista</taxon>
        <taxon>Haptophyta</taxon>
        <taxon>Prymnesiophyceae</taxon>
        <taxon>Prymnesiales</taxon>
        <taxon>Chrysochromulinaceae</taxon>
        <taxon>Chrysochromulina</taxon>
    </lineage>
</organism>
<feature type="region of interest" description="Disordered" evidence="1">
    <location>
        <begin position="351"/>
        <end position="377"/>
    </location>
</feature>
<evidence type="ECO:0000256" key="1">
    <source>
        <dbReference type="SAM" id="MobiDB-lite"/>
    </source>
</evidence>
<dbReference type="EMBL" id="JWZX01000518">
    <property type="protein sequence ID" value="KOO52745.1"/>
    <property type="molecule type" value="Genomic_DNA"/>
</dbReference>
<dbReference type="PROSITE" id="PS00018">
    <property type="entry name" value="EF_HAND_1"/>
    <property type="match status" value="1"/>
</dbReference>
<reference evidence="3" key="1">
    <citation type="journal article" date="2015" name="PLoS Genet.">
        <title>Genome Sequence and Transcriptome Analyses of Chrysochromulina tobin: Metabolic Tools for Enhanced Algal Fitness in the Prominent Order Prymnesiales (Haptophyceae).</title>
        <authorList>
            <person name="Hovde B.T."/>
            <person name="Deodato C.R."/>
            <person name="Hunsperger H.M."/>
            <person name="Ryken S.A."/>
            <person name="Yost W."/>
            <person name="Jha R.K."/>
            <person name="Patterson J."/>
            <person name="Monnat R.J. Jr."/>
            <person name="Barlow S.B."/>
            <person name="Starkenburg S.R."/>
            <person name="Cattolico R.A."/>
        </authorList>
    </citation>
    <scope>NUCLEOTIDE SEQUENCE</scope>
    <source>
        <strain evidence="3">CCMP291</strain>
    </source>
</reference>
<name>A0A0M0LNT8_9EUKA</name>
<dbReference type="Proteomes" id="UP000037460">
    <property type="component" value="Unassembled WGS sequence"/>
</dbReference>
<dbReference type="InterPro" id="IPR018247">
    <property type="entry name" value="EF_Hand_1_Ca_BS"/>
</dbReference>
<keyword evidence="3" id="KW-1185">Reference proteome</keyword>
<dbReference type="InterPro" id="IPR051291">
    <property type="entry name" value="CIMAP"/>
</dbReference>
<accession>A0A0M0LNT8</accession>
<dbReference type="InterPro" id="IPR010736">
    <property type="entry name" value="SHIPPO-rpt"/>
</dbReference>
<protein>
    <recommendedName>
        <fullName evidence="4">EF-hand domain-containing protein</fullName>
    </recommendedName>
</protein>
<comment type="caution">
    <text evidence="2">The sequence shown here is derived from an EMBL/GenBank/DDBJ whole genome shotgun (WGS) entry which is preliminary data.</text>
</comment>
<evidence type="ECO:0000313" key="3">
    <source>
        <dbReference type="Proteomes" id="UP000037460"/>
    </source>
</evidence>
<feature type="region of interest" description="Disordered" evidence="1">
    <location>
        <begin position="1"/>
        <end position="77"/>
    </location>
</feature>
<proteinExistence type="predicted"/>
<evidence type="ECO:0000313" key="2">
    <source>
        <dbReference type="EMBL" id="KOO52745.1"/>
    </source>
</evidence>
<evidence type="ECO:0008006" key="4">
    <source>
        <dbReference type="Google" id="ProtNLM"/>
    </source>
</evidence>
<feature type="region of interest" description="Disordered" evidence="1">
    <location>
        <begin position="140"/>
        <end position="165"/>
    </location>
</feature>
<dbReference type="Pfam" id="PF07004">
    <property type="entry name" value="SHIPPO-rpt"/>
    <property type="match status" value="3"/>
</dbReference>